<dbReference type="SUPFAM" id="SSF141868">
    <property type="entry name" value="EAL domain-like"/>
    <property type="match status" value="1"/>
</dbReference>
<dbReference type="PROSITE" id="PS50883">
    <property type="entry name" value="EAL"/>
    <property type="match status" value="1"/>
</dbReference>
<keyword evidence="4" id="KW-0973">c-di-GMP</keyword>
<accession>A0A6N1C8C4</accession>
<evidence type="ECO:0000256" key="6">
    <source>
        <dbReference type="SAM" id="Phobius"/>
    </source>
</evidence>
<comment type="cofactor">
    <cofactor evidence="1">
        <name>Mg(2+)</name>
        <dbReference type="ChEBI" id="CHEBI:18420"/>
    </cofactor>
</comment>
<dbReference type="InterPro" id="IPR029787">
    <property type="entry name" value="Nucleotide_cyclase"/>
</dbReference>
<dbReference type="InterPro" id="IPR000160">
    <property type="entry name" value="GGDEF_dom"/>
</dbReference>
<evidence type="ECO:0000259" key="7">
    <source>
        <dbReference type="PROSITE" id="PS50883"/>
    </source>
</evidence>
<dbReference type="EC" id="3.1.4.52" evidence="3"/>
<evidence type="ECO:0000313" key="10">
    <source>
        <dbReference type="Proteomes" id="UP000509545"/>
    </source>
</evidence>
<dbReference type="SMART" id="SM00052">
    <property type="entry name" value="EAL"/>
    <property type="match status" value="1"/>
</dbReference>
<dbReference type="EMBL" id="CP048810">
    <property type="protein sequence ID" value="QKS80576.1"/>
    <property type="molecule type" value="Genomic_DNA"/>
</dbReference>
<comment type="catalytic activity">
    <reaction evidence="5">
        <text>3',3'-c-di-GMP + H2O = 5'-phosphoguanylyl(3'-&gt;5')guanosine + H(+)</text>
        <dbReference type="Rhea" id="RHEA:24902"/>
        <dbReference type="ChEBI" id="CHEBI:15377"/>
        <dbReference type="ChEBI" id="CHEBI:15378"/>
        <dbReference type="ChEBI" id="CHEBI:58754"/>
        <dbReference type="ChEBI" id="CHEBI:58805"/>
        <dbReference type="EC" id="3.1.4.52"/>
    </reaction>
    <physiologicalReaction direction="left-to-right" evidence="5">
        <dbReference type="Rhea" id="RHEA:24903"/>
    </physiologicalReaction>
</comment>
<dbReference type="KEGG" id="pbz:GN234_00850"/>
<evidence type="ECO:0000256" key="3">
    <source>
        <dbReference type="ARBA" id="ARBA00012282"/>
    </source>
</evidence>
<dbReference type="CDD" id="cd01948">
    <property type="entry name" value="EAL"/>
    <property type="match status" value="1"/>
</dbReference>
<keyword evidence="10" id="KW-1185">Reference proteome</keyword>
<gene>
    <name evidence="9" type="ORF">GN234_00850</name>
</gene>
<dbReference type="Pfam" id="PF00990">
    <property type="entry name" value="GGDEF"/>
    <property type="match status" value="1"/>
</dbReference>
<dbReference type="InterPro" id="IPR001633">
    <property type="entry name" value="EAL_dom"/>
</dbReference>
<feature type="transmembrane region" description="Helical" evidence="6">
    <location>
        <begin position="40"/>
        <end position="63"/>
    </location>
</feature>
<dbReference type="Pfam" id="PF00563">
    <property type="entry name" value="EAL"/>
    <property type="match status" value="1"/>
</dbReference>
<dbReference type="AlphaFoldDB" id="A0A6N1C8C4"/>
<dbReference type="PROSITE" id="PS50887">
    <property type="entry name" value="GGDEF"/>
    <property type="match status" value="1"/>
</dbReference>
<comment type="subcellular location">
    <subcellularLocation>
        <location evidence="2">Cell inner membrane</location>
    </subcellularLocation>
</comment>
<dbReference type="SMART" id="SM00267">
    <property type="entry name" value="GGDEF"/>
    <property type="match status" value="1"/>
</dbReference>
<dbReference type="CDD" id="cd01949">
    <property type="entry name" value="GGDEF"/>
    <property type="match status" value="1"/>
</dbReference>
<keyword evidence="6" id="KW-1133">Transmembrane helix</keyword>
<dbReference type="GO" id="GO:0005886">
    <property type="term" value="C:plasma membrane"/>
    <property type="evidence" value="ECO:0007669"/>
    <property type="project" value="UniProtKB-SubCell"/>
</dbReference>
<keyword evidence="6" id="KW-0472">Membrane</keyword>
<dbReference type="PANTHER" id="PTHR44757">
    <property type="entry name" value="DIGUANYLATE CYCLASE DGCP"/>
    <property type="match status" value="1"/>
</dbReference>
<sequence>MPVQRSNILRSATDIAHSANSVSVTTNSLFRRGFDQAKEIYILFPLLAVFLLLSIWAATLYLIKVEQVRAQQSAAAASVEIAATYEAQILRAVREIDQTLKLVKYTYESEGEQNPLPKLKARALLPPPFLFDVSVVDADGMVVASTQPSEAGSRVAQDELQTLRRDNVLSISRPWKNPVTGEWKLRFSRRLNSADGAFSGIAMVEVDAAYFVSSYDASKLGNQGTLGLLGTDGIFRVWRTGEVVLAGDAVDYTAVVPDNETTEAVLAINGWDGVRRYTSARQLYDYPLAIIVGLSEEEQLSAVNRQAHTYLWRAAGASLLLVLLVSLLSRMSWQLVQSRLRAAEAKIAYAERVEYLAYHDGLTSLPNRSLFSKMLSQSISEASRYHRQLAVLFLDLDRFKHINDTLGHDAGDQLLQEVAQRITACLRASDTVARLGGDEFVILLPELSEDKYVAITAQKVLSTIARPFNLQDHEFRVTASIGISVFPQDGLDEQTLKKNADIAMYQAKQQGKNNFQFYSEKLNADSLERLTLELSLRHALERQEFQLHYQAKRDIRSGQITGMEALLRWDHPDLGIVAPMQFIPIAEETGLIVPIGKWVLKTACLQNVAWQQQGLPHLGMAVNLTARQFADENLLTDLAAILAETGMEASLLELEIAESLLMQDVKRALSVLTGLKRLKIRIAIDDFGIGYSSLSALKQFPLDSIKIDRSFICDVTSVSEDKALTEAIIAMGRTLSLTVVAQGVETKEQADFLRENACDEFQGFYFNRPVPADQFTMLLQAQPG</sequence>
<dbReference type="Gene3D" id="3.20.20.450">
    <property type="entry name" value="EAL domain"/>
    <property type="match status" value="1"/>
</dbReference>
<evidence type="ECO:0000313" key="9">
    <source>
        <dbReference type="EMBL" id="QKS80576.1"/>
    </source>
</evidence>
<dbReference type="InterPro" id="IPR035919">
    <property type="entry name" value="EAL_sf"/>
</dbReference>
<reference evidence="9 10" key="1">
    <citation type="submission" date="2020-02" db="EMBL/GenBank/DDBJ databases">
        <authorList>
            <person name="Liang J."/>
        </authorList>
    </citation>
    <scope>NUCLEOTIDE SEQUENCE [LARGE SCALE GENOMIC DNA]</scope>
    <source>
        <strain evidence="9 10">L22-9</strain>
    </source>
</reference>
<evidence type="ECO:0000256" key="5">
    <source>
        <dbReference type="ARBA" id="ARBA00051114"/>
    </source>
</evidence>
<dbReference type="Gene3D" id="3.30.450.20">
    <property type="entry name" value="PAS domain"/>
    <property type="match status" value="2"/>
</dbReference>
<proteinExistence type="predicted"/>
<dbReference type="InterPro" id="IPR052155">
    <property type="entry name" value="Biofilm_reg_signaling"/>
</dbReference>
<dbReference type="FunFam" id="3.20.20.450:FF:000001">
    <property type="entry name" value="Cyclic di-GMP phosphodiesterase yahA"/>
    <property type="match status" value="1"/>
</dbReference>
<dbReference type="GO" id="GO:0071111">
    <property type="term" value="F:cyclic-guanylate-specific phosphodiesterase activity"/>
    <property type="evidence" value="ECO:0007669"/>
    <property type="project" value="UniProtKB-EC"/>
</dbReference>
<dbReference type="FunFam" id="3.30.70.270:FF:000001">
    <property type="entry name" value="Diguanylate cyclase domain protein"/>
    <property type="match status" value="1"/>
</dbReference>
<dbReference type="Gene3D" id="3.30.70.270">
    <property type="match status" value="1"/>
</dbReference>
<keyword evidence="6" id="KW-0812">Transmembrane</keyword>
<dbReference type="Proteomes" id="UP000509545">
    <property type="component" value="Chromosome"/>
</dbReference>
<dbReference type="SUPFAM" id="SSF55073">
    <property type="entry name" value="Nucleotide cyclase"/>
    <property type="match status" value="1"/>
</dbReference>
<feature type="domain" description="EAL" evidence="7">
    <location>
        <begin position="529"/>
        <end position="783"/>
    </location>
</feature>
<dbReference type="NCBIfam" id="TIGR00254">
    <property type="entry name" value="GGDEF"/>
    <property type="match status" value="1"/>
</dbReference>
<feature type="domain" description="GGDEF" evidence="8">
    <location>
        <begin position="387"/>
        <end position="520"/>
    </location>
</feature>
<dbReference type="CDD" id="cd12915">
    <property type="entry name" value="PDC2_DGC_like"/>
    <property type="match status" value="1"/>
</dbReference>
<dbReference type="CDD" id="cd12914">
    <property type="entry name" value="PDC1_DGC_like"/>
    <property type="match status" value="1"/>
</dbReference>
<dbReference type="InterPro" id="IPR043128">
    <property type="entry name" value="Rev_trsase/Diguanyl_cyclase"/>
</dbReference>
<evidence type="ECO:0000256" key="4">
    <source>
        <dbReference type="ARBA" id="ARBA00022636"/>
    </source>
</evidence>
<organism evidence="9 10">
    <name type="scientific">Pseudomonas bijieensis</name>
    <dbReference type="NCBI Taxonomy" id="2681983"/>
    <lineage>
        <taxon>Bacteria</taxon>
        <taxon>Pseudomonadati</taxon>
        <taxon>Pseudomonadota</taxon>
        <taxon>Gammaproteobacteria</taxon>
        <taxon>Pseudomonadales</taxon>
        <taxon>Pseudomonadaceae</taxon>
        <taxon>Pseudomonas</taxon>
    </lineage>
</organism>
<evidence type="ECO:0000256" key="1">
    <source>
        <dbReference type="ARBA" id="ARBA00001946"/>
    </source>
</evidence>
<protein>
    <recommendedName>
        <fullName evidence="3">cyclic-guanylate-specific phosphodiesterase</fullName>
        <ecNumber evidence="3">3.1.4.52</ecNumber>
    </recommendedName>
</protein>
<dbReference type="RefSeq" id="WP_218950893.1">
    <property type="nucleotide sequence ID" value="NZ_CP048810.1"/>
</dbReference>
<dbReference type="GO" id="GO:0071732">
    <property type="term" value="P:cellular response to nitric oxide"/>
    <property type="evidence" value="ECO:0007669"/>
    <property type="project" value="UniProtKB-ARBA"/>
</dbReference>
<name>A0A6N1C8C4_9PSED</name>
<evidence type="ECO:0000259" key="8">
    <source>
        <dbReference type="PROSITE" id="PS50887"/>
    </source>
</evidence>
<evidence type="ECO:0000256" key="2">
    <source>
        <dbReference type="ARBA" id="ARBA00004533"/>
    </source>
</evidence>
<dbReference type="PANTHER" id="PTHR44757:SF2">
    <property type="entry name" value="BIOFILM ARCHITECTURE MAINTENANCE PROTEIN MBAA"/>
    <property type="match status" value="1"/>
</dbReference>